<evidence type="ECO:0000313" key="3">
    <source>
        <dbReference type="EMBL" id="CAE7367025.1"/>
    </source>
</evidence>
<evidence type="ECO:0000313" key="4">
    <source>
        <dbReference type="Proteomes" id="UP000601435"/>
    </source>
</evidence>
<evidence type="ECO:0000259" key="1">
    <source>
        <dbReference type="Pfam" id="PF06938"/>
    </source>
</evidence>
<dbReference type="InterPro" id="IPR048342">
    <property type="entry name" value="DUF1285_C"/>
</dbReference>
<keyword evidence="4" id="KW-1185">Reference proteome</keyword>
<dbReference type="OrthoDB" id="286896at2759"/>
<name>A0A812PR89_9DINO</name>
<dbReference type="AlphaFoldDB" id="A0A812PR89"/>
<accession>A0A812PR89</accession>
<dbReference type="Pfam" id="PF21028">
    <property type="entry name" value="DUF1285_C"/>
    <property type="match status" value="1"/>
</dbReference>
<dbReference type="Proteomes" id="UP000601435">
    <property type="component" value="Unassembled WGS sequence"/>
</dbReference>
<dbReference type="InterPro" id="IPR010707">
    <property type="entry name" value="DUF1285"/>
</dbReference>
<feature type="domain" description="DUF1285" evidence="2">
    <location>
        <begin position="64"/>
        <end position="148"/>
    </location>
</feature>
<dbReference type="InterPro" id="IPR023361">
    <property type="entry name" value="DUF1285_beta_roll_sf"/>
</dbReference>
<evidence type="ECO:0000259" key="2">
    <source>
        <dbReference type="Pfam" id="PF21028"/>
    </source>
</evidence>
<feature type="domain" description="DUF1285" evidence="1">
    <location>
        <begin position="2"/>
        <end position="63"/>
    </location>
</feature>
<dbReference type="InterPro" id="IPR048341">
    <property type="entry name" value="DUF1285_N"/>
</dbReference>
<comment type="caution">
    <text evidence="3">The sequence shown here is derived from an EMBL/GenBank/DDBJ whole genome shotgun (WGS) entry which is preliminary data.</text>
</comment>
<dbReference type="Gene3D" id="2.30.270.10">
    <property type="entry name" value="duf1285 protein"/>
    <property type="match status" value="1"/>
</dbReference>
<dbReference type="Pfam" id="PF06938">
    <property type="entry name" value="DUF1285_N"/>
    <property type="match status" value="1"/>
</dbReference>
<proteinExistence type="predicted"/>
<dbReference type="EMBL" id="CAJNJA010015696">
    <property type="protein sequence ID" value="CAE7367025.1"/>
    <property type="molecule type" value="Genomic_DNA"/>
</dbReference>
<dbReference type="PIRSF" id="PIRSF029557">
    <property type="entry name" value="UCP029557"/>
    <property type="match status" value="1"/>
</dbReference>
<reference evidence="3" key="1">
    <citation type="submission" date="2021-02" db="EMBL/GenBank/DDBJ databases">
        <authorList>
            <person name="Dougan E. K."/>
            <person name="Rhodes N."/>
            <person name="Thang M."/>
            <person name="Chan C."/>
        </authorList>
    </citation>
    <scope>NUCLEOTIDE SEQUENCE</scope>
</reference>
<dbReference type="Gene3D" id="3.10.540.10">
    <property type="entry name" value="duf1285 like domain"/>
    <property type="match status" value="1"/>
</dbReference>
<gene>
    <name evidence="3" type="ORF">SNEC2469_LOCUS9807</name>
</gene>
<protein>
    <recommendedName>
        <fullName evidence="5">DUF1285 domain-containing protein</fullName>
    </recommendedName>
</protein>
<organism evidence="3 4">
    <name type="scientific">Symbiodinium necroappetens</name>
    <dbReference type="NCBI Taxonomy" id="1628268"/>
    <lineage>
        <taxon>Eukaryota</taxon>
        <taxon>Sar</taxon>
        <taxon>Alveolata</taxon>
        <taxon>Dinophyceae</taxon>
        <taxon>Suessiales</taxon>
        <taxon>Symbiodiniaceae</taxon>
        <taxon>Symbiodinium</taxon>
    </lineage>
</organism>
<sequence length="152" mass="17172">MWQPDHTGTIDIAINNNGEWFHEGAKIQRQALADLFATILRKEGDAYFLVTPAEKMAIQVADVPFIATDLDVRGSGKATELLFTTNVGDYVMAGPDNQIVMRGERPYLHIRNGLEARLTRNVYYRLIEHGIEEADHLYVYSQGQPFDLGLLH</sequence>
<evidence type="ECO:0008006" key="5">
    <source>
        <dbReference type="Google" id="ProtNLM"/>
    </source>
</evidence>